<feature type="signal peptide" evidence="7">
    <location>
        <begin position="1"/>
        <end position="33"/>
    </location>
</feature>
<evidence type="ECO:0000256" key="1">
    <source>
        <dbReference type="ARBA" id="ARBA00022729"/>
    </source>
</evidence>
<dbReference type="SUPFAM" id="SSF109998">
    <property type="entry name" value="Triger factor/SurA peptide-binding domain-like"/>
    <property type="match status" value="1"/>
</dbReference>
<accession>A0ABQ3G1I3</accession>
<feature type="domain" description="PpiC" evidence="8">
    <location>
        <begin position="300"/>
        <end position="399"/>
    </location>
</feature>
<evidence type="ECO:0000259" key="8">
    <source>
        <dbReference type="PROSITE" id="PS50198"/>
    </source>
</evidence>
<dbReference type="SUPFAM" id="SSF54534">
    <property type="entry name" value="FKBP-like"/>
    <property type="match status" value="2"/>
</dbReference>
<dbReference type="InterPro" id="IPR000297">
    <property type="entry name" value="PPIase_PpiC"/>
</dbReference>
<dbReference type="Proteomes" id="UP000626210">
    <property type="component" value="Unassembled WGS sequence"/>
</dbReference>
<feature type="chain" id="PRO_5044940156" description="Chaperone SurA" evidence="7">
    <location>
        <begin position="34"/>
        <end position="447"/>
    </location>
</feature>
<dbReference type="InterPro" id="IPR050280">
    <property type="entry name" value="OMP_Chaperone_SurA"/>
</dbReference>
<dbReference type="Pfam" id="PF00639">
    <property type="entry name" value="Rotamase"/>
    <property type="match status" value="2"/>
</dbReference>
<dbReference type="EMBL" id="BMYK01000006">
    <property type="protein sequence ID" value="GHC83094.1"/>
    <property type="molecule type" value="Genomic_DNA"/>
</dbReference>
<dbReference type="PROSITE" id="PS50198">
    <property type="entry name" value="PPIC_PPIASE_2"/>
    <property type="match status" value="2"/>
</dbReference>
<dbReference type="InterPro" id="IPR027304">
    <property type="entry name" value="Trigger_fact/SurA_dom_sf"/>
</dbReference>
<dbReference type="InterPro" id="IPR015391">
    <property type="entry name" value="SurA_N"/>
</dbReference>
<evidence type="ECO:0000256" key="2">
    <source>
        <dbReference type="ARBA" id="ARBA00022737"/>
    </source>
</evidence>
<keyword evidence="5 7" id="KW-0143">Chaperone</keyword>
<evidence type="ECO:0000256" key="5">
    <source>
        <dbReference type="ARBA" id="ARBA00023186"/>
    </source>
</evidence>
<keyword evidence="4 7" id="KW-0697">Rotamase</keyword>
<dbReference type="PANTHER" id="PTHR47637:SF1">
    <property type="entry name" value="CHAPERONE SURA"/>
    <property type="match status" value="1"/>
</dbReference>
<keyword evidence="1 7" id="KW-0732">Signal</keyword>
<dbReference type="Pfam" id="PF09312">
    <property type="entry name" value="SurA_N"/>
    <property type="match status" value="1"/>
</dbReference>
<dbReference type="PROSITE" id="PS01096">
    <property type="entry name" value="PPIC_PPIASE_1"/>
    <property type="match status" value="1"/>
</dbReference>
<comment type="catalytic activity">
    <reaction evidence="7">
        <text>[protein]-peptidylproline (omega=180) = [protein]-peptidylproline (omega=0)</text>
        <dbReference type="Rhea" id="RHEA:16237"/>
        <dbReference type="Rhea" id="RHEA-COMP:10747"/>
        <dbReference type="Rhea" id="RHEA-COMP:10748"/>
        <dbReference type="ChEBI" id="CHEBI:83833"/>
        <dbReference type="ChEBI" id="CHEBI:83834"/>
        <dbReference type="EC" id="5.2.1.8"/>
    </reaction>
</comment>
<gene>
    <name evidence="7 9" type="primary">surA</name>
    <name evidence="9" type="ORF">GCM10007320_26820</name>
</gene>
<evidence type="ECO:0000256" key="3">
    <source>
        <dbReference type="ARBA" id="ARBA00022764"/>
    </source>
</evidence>
<comment type="function">
    <text evidence="7">Chaperone involved in the correct folding and assembly of outer membrane proteins. Recognizes specific patterns of aromatic residues and the orientation of their side chains, which are found more frequently in integral outer membrane proteins. May act in both early periplasmic and late outer membrane-associated steps of protein maturation.</text>
</comment>
<name>A0ABQ3G1I3_9BURK</name>
<sequence precursor="true">MQQSKRRTAPATFLTALALAAACWTALPSAAQAQGAARASDFIVAVVNSEPITNLEVQRRVARLNMQLRQQGGRMPSQAELSRQALESLVVERAQLQQAREMGLKVDEAAINLAEQNVARQNQIDVAELRRRIVQDGMTTAQFRNDLRDQILMSRLRDRELDSRVRVSDAEVEQYLREQTDAATPAAPTELNLAQVLVAVPENATAEQVAERQARAQEVEKRARAGEDFAALARSFSDAPDARASGGEMGLRSPDRYPELFLQATAQLPAGGITAPVRSGAGFHILKVLDKRQGGLLQSITQQHARHILLRVDAQQTEANARERLATMRRRIEAGQADFAALAQASSQDGSAAQGGDLGWSNPGQFVPEFEEVLDALRPGEISEPIVSRFGVHLIQLLERRQYQLNPREQREVARNMVRERKMDEAYRSWLQELRGRAYVELRQAPQ</sequence>
<evidence type="ECO:0000313" key="10">
    <source>
        <dbReference type="Proteomes" id="UP000626210"/>
    </source>
</evidence>
<dbReference type="PROSITE" id="PS51257">
    <property type="entry name" value="PROKAR_LIPOPROTEIN"/>
    <property type="match status" value="1"/>
</dbReference>
<keyword evidence="2 7" id="KW-0677">Repeat</keyword>
<organism evidence="9 10">
    <name type="scientific">Pseudorhodoferax aquiterrae</name>
    <dbReference type="NCBI Taxonomy" id="747304"/>
    <lineage>
        <taxon>Bacteria</taxon>
        <taxon>Pseudomonadati</taxon>
        <taxon>Pseudomonadota</taxon>
        <taxon>Betaproteobacteria</taxon>
        <taxon>Burkholderiales</taxon>
        <taxon>Comamonadaceae</taxon>
    </lineage>
</organism>
<dbReference type="HAMAP" id="MF_01183">
    <property type="entry name" value="Chaperone_SurA"/>
    <property type="match status" value="1"/>
</dbReference>
<keyword evidence="3 7" id="KW-0574">Periplasm</keyword>
<dbReference type="RefSeq" id="WP_189687437.1">
    <property type="nucleotide sequence ID" value="NZ_BMYK01000006.1"/>
</dbReference>
<dbReference type="PANTHER" id="PTHR47637">
    <property type="entry name" value="CHAPERONE SURA"/>
    <property type="match status" value="1"/>
</dbReference>
<evidence type="ECO:0000256" key="4">
    <source>
        <dbReference type="ARBA" id="ARBA00023110"/>
    </source>
</evidence>
<dbReference type="Gene3D" id="1.10.4030.10">
    <property type="entry name" value="Porin chaperone SurA, peptide-binding domain"/>
    <property type="match status" value="1"/>
</dbReference>
<dbReference type="InterPro" id="IPR023034">
    <property type="entry name" value="PPIase_SurA"/>
</dbReference>
<evidence type="ECO:0000256" key="7">
    <source>
        <dbReference type="HAMAP-Rule" id="MF_01183"/>
    </source>
</evidence>
<comment type="caution">
    <text evidence="9">The sequence shown here is derived from an EMBL/GenBank/DDBJ whole genome shotgun (WGS) entry which is preliminary data.</text>
</comment>
<dbReference type="InterPro" id="IPR023058">
    <property type="entry name" value="PPIase_PpiC_CS"/>
</dbReference>
<keyword evidence="10" id="KW-1185">Reference proteome</keyword>
<dbReference type="InterPro" id="IPR046357">
    <property type="entry name" value="PPIase_dom_sf"/>
</dbReference>
<dbReference type="EC" id="5.2.1.8" evidence="7"/>
<reference evidence="10" key="1">
    <citation type="journal article" date="2019" name="Int. J. Syst. Evol. Microbiol.">
        <title>The Global Catalogue of Microorganisms (GCM) 10K type strain sequencing project: providing services to taxonomists for standard genome sequencing and annotation.</title>
        <authorList>
            <consortium name="The Broad Institute Genomics Platform"/>
            <consortium name="The Broad Institute Genome Sequencing Center for Infectious Disease"/>
            <person name="Wu L."/>
            <person name="Ma J."/>
        </authorList>
    </citation>
    <scope>NUCLEOTIDE SEQUENCE [LARGE SCALE GENOMIC DNA]</scope>
    <source>
        <strain evidence="10">KCTC 23314</strain>
    </source>
</reference>
<protein>
    <recommendedName>
        <fullName evidence="7">Chaperone SurA</fullName>
    </recommendedName>
    <alternativeName>
        <fullName evidence="7">Peptidyl-prolyl cis-trans isomerase SurA</fullName>
        <shortName evidence="7">PPIase SurA</shortName>
        <ecNumber evidence="7">5.2.1.8</ecNumber>
    </alternativeName>
    <alternativeName>
        <fullName evidence="7">Rotamase SurA</fullName>
    </alternativeName>
</protein>
<evidence type="ECO:0000313" key="9">
    <source>
        <dbReference type="EMBL" id="GHC83094.1"/>
    </source>
</evidence>
<comment type="domain">
    <text evidence="7">The PPIase activity resides only in the second parvulin domain. The N-terminal region and the C-terminal tail are necessary and sufficient for the chaperone activity of SurA. The PPIase activity is dispensable for SurA to function as a chaperone. The N-terminal region and the C-terminal tail are also required for porin recognition.</text>
</comment>
<keyword evidence="6 7" id="KW-0413">Isomerase</keyword>
<comment type="subcellular location">
    <subcellularLocation>
        <location evidence="7">Periplasm</location>
    </subcellularLocation>
    <text evidence="7">Is capable of associating with the outer membrane.</text>
</comment>
<evidence type="ECO:0000256" key="6">
    <source>
        <dbReference type="ARBA" id="ARBA00023235"/>
    </source>
</evidence>
<proteinExistence type="inferred from homology"/>
<feature type="domain" description="PpiC" evidence="8">
    <location>
        <begin position="188"/>
        <end position="290"/>
    </location>
</feature>
<dbReference type="Gene3D" id="3.10.50.40">
    <property type="match status" value="2"/>
</dbReference>